<sequence length="203" mass="22658">MKTLLIALLAGAALLGGYHYLAVERQAAWQQGYGEAEARGEAKLETMRREHAEQLLAQANAYEVEQARKQRRAQMIEQSYLATRRKLQSRISDLEDALDEAYTDHYRTGPGKAPQPVPECVFTVGWLRDYNAALGGVRARAARAGQPDAAPWPAPGVAAEFDNSNVSQRDLLRHAQRYGRWCQANTKQLTALIEVLNPDEMQP</sequence>
<keyword evidence="1" id="KW-0175">Coiled coil</keyword>
<dbReference type="EMBL" id="AP019537">
    <property type="protein sequence ID" value="BBJ05166.1"/>
    <property type="molecule type" value="Genomic_DNA"/>
</dbReference>
<evidence type="ECO:0008006" key="3">
    <source>
        <dbReference type="Google" id="ProtNLM"/>
    </source>
</evidence>
<evidence type="ECO:0000256" key="1">
    <source>
        <dbReference type="SAM" id="Coils"/>
    </source>
</evidence>
<reference evidence="2" key="1">
    <citation type="submission" date="2019-03" db="EMBL/GenBank/DDBJ databases">
        <title>Whole genome analysis of nitrate-reducing bacteria Marinobacter hydrocarbonoclasticus YB03.</title>
        <authorList>
            <person name="Azam A.H."/>
            <person name="Yuk S.R."/>
            <person name="Kamarisima K."/>
            <person name="Miyanaga K."/>
            <person name="Tanji Y."/>
        </authorList>
    </citation>
    <scope>NUCLEOTIDE SEQUENCE</scope>
    <source>
        <strain evidence="2">YB03</strain>
    </source>
</reference>
<accession>A0A455W6S8</accession>
<protein>
    <recommendedName>
        <fullName evidence="3">Lysis protein</fullName>
    </recommendedName>
</protein>
<feature type="coiled-coil region" evidence="1">
    <location>
        <begin position="52"/>
        <end position="104"/>
    </location>
</feature>
<evidence type="ECO:0000313" key="2">
    <source>
        <dbReference type="EMBL" id="BBJ05166.1"/>
    </source>
</evidence>
<gene>
    <name evidence="2" type="ORF">YBY_30150</name>
</gene>
<proteinExistence type="predicted"/>
<organism evidence="2">
    <name type="scientific">Marinobacter nauticus</name>
    <name type="common">Marinobacter hydrocarbonoclasticus</name>
    <name type="synonym">Marinobacter aquaeolei</name>
    <dbReference type="NCBI Taxonomy" id="2743"/>
    <lineage>
        <taxon>Bacteria</taxon>
        <taxon>Pseudomonadati</taxon>
        <taxon>Pseudomonadota</taxon>
        <taxon>Gammaproteobacteria</taxon>
        <taxon>Pseudomonadales</taxon>
        <taxon>Marinobacteraceae</taxon>
        <taxon>Marinobacter</taxon>
    </lineage>
</organism>
<dbReference type="AlphaFoldDB" id="A0A455W6S8"/>
<name>A0A455W6S8_MARNT</name>